<feature type="compositionally biased region" description="Polar residues" evidence="1">
    <location>
        <begin position="94"/>
        <end position="108"/>
    </location>
</feature>
<sequence>MREVNDNLLLGDVIEMTFLDHVQDSTDGPLECSVYGSLTDIGENYLTVTSWQGCENNTTTFTIITSCISSLVVFKPNVIIKIDSPEADDETHCGGQSTTPNPVMDTSE</sequence>
<protein>
    <submittedName>
        <fullName evidence="2">Uncharacterized protein</fullName>
    </submittedName>
</protein>
<accession>A0A0F7L936</accession>
<evidence type="ECO:0000256" key="1">
    <source>
        <dbReference type="SAM" id="MobiDB-lite"/>
    </source>
</evidence>
<reference evidence="2" key="2">
    <citation type="submission" date="2015-03" db="EMBL/GenBank/DDBJ databases">
        <authorList>
            <person name="Chow C.-E.T."/>
            <person name="Winget D.M."/>
            <person name="White R.A.III."/>
            <person name="Hallam S.J."/>
            <person name="Suttle C.A."/>
        </authorList>
    </citation>
    <scope>NUCLEOTIDE SEQUENCE</scope>
    <source>
        <strain evidence="2">Oxic1_4</strain>
    </source>
</reference>
<reference evidence="2" key="1">
    <citation type="journal article" date="2015" name="Front. Microbiol.">
        <title>Combining genomic sequencing methods to explore viral diversity and reveal potential virus-host interactions.</title>
        <authorList>
            <person name="Chow C.E."/>
            <person name="Winget D.M."/>
            <person name="White R.A.III."/>
            <person name="Hallam S.J."/>
            <person name="Suttle C.A."/>
        </authorList>
    </citation>
    <scope>NUCLEOTIDE SEQUENCE</scope>
    <source>
        <strain evidence="2">Oxic1_4</strain>
    </source>
</reference>
<organism evidence="2">
    <name type="scientific">uncultured marine virus</name>
    <dbReference type="NCBI Taxonomy" id="186617"/>
    <lineage>
        <taxon>Viruses</taxon>
        <taxon>environmental samples</taxon>
    </lineage>
</organism>
<proteinExistence type="predicted"/>
<name>A0A0F7L936_9VIRU</name>
<dbReference type="EMBL" id="KR029599">
    <property type="protein sequence ID" value="AKH47907.1"/>
    <property type="molecule type" value="Genomic_DNA"/>
</dbReference>
<evidence type="ECO:0000313" key="2">
    <source>
        <dbReference type="EMBL" id="AKH47907.1"/>
    </source>
</evidence>
<feature type="region of interest" description="Disordered" evidence="1">
    <location>
        <begin position="85"/>
        <end position="108"/>
    </location>
</feature>